<sequence>MPTTFNVMTLSTNNTLDDANEDFDICTSLNFVGDFISRLKMLIYLPLPIDKSINIRQSTQDDIKKTAGTNWVQTAKNRQKWKSLEDSLEEEAFT</sequence>
<reference evidence="1" key="1">
    <citation type="submission" date="2022-03" db="EMBL/GenBank/DDBJ databases">
        <authorList>
            <person name="Lindestad O."/>
        </authorList>
    </citation>
    <scope>NUCLEOTIDE SEQUENCE</scope>
</reference>
<proteinExistence type="predicted"/>
<gene>
    <name evidence="1" type="primary">jg5822</name>
    <name evidence="1" type="ORF">PAEG_LOCUS11994</name>
</gene>
<keyword evidence="2" id="KW-1185">Reference proteome</keyword>
<accession>A0A8S4RAN7</accession>
<evidence type="ECO:0000313" key="1">
    <source>
        <dbReference type="EMBL" id="CAH2234121.1"/>
    </source>
</evidence>
<dbReference type="Proteomes" id="UP000838756">
    <property type="component" value="Unassembled WGS sequence"/>
</dbReference>
<evidence type="ECO:0000313" key="2">
    <source>
        <dbReference type="Proteomes" id="UP000838756"/>
    </source>
</evidence>
<comment type="caution">
    <text evidence="1">The sequence shown here is derived from an EMBL/GenBank/DDBJ whole genome shotgun (WGS) entry which is preliminary data.</text>
</comment>
<dbReference type="EMBL" id="CAKXAJ010025028">
    <property type="protein sequence ID" value="CAH2234121.1"/>
    <property type="molecule type" value="Genomic_DNA"/>
</dbReference>
<name>A0A8S4RAN7_9NEOP</name>
<protein>
    <submittedName>
        <fullName evidence="1">Jg5822 protein</fullName>
    </submittedName>
</protein>
<organism evidence="1 2">
    <name type="scientific">Pararge aegeria aegeria</name>
    <dbReference type="NCBI Taxonomy" id="348720"/>
    <lineage>
        <taxon>Eukaryota</taxon>
        <taxon>Metazoa</taxon>
        <taxon>Ecdysozoa</taxon>
        <taxon>Arthropoda</taxon>
        <taxon>Hexapoda</taxon>
        <taxon>Insecta</taxon>
        <taxon>Pterygota</taxon>
        <taxon>Neoptera</taxon>
        <taxon>Endopterygota</taxon>
        <taxon>Lepidoptera</taxon>
        <taxon>Glossata</taxon>
        <taxon>Ditrysia</taxon>
        <taxon>Papilionoidea</taxon>
        <taxon>Nymphalidae</taxon>
        <taxon>Satyrinae</taxon>
        <taxon>Satyrini</taxon>
        <taxon>Parargina</taxon>
        <taxon>Pararge</taxon>
    </lineage>
</organism>
<dbReference type="AlphaFoldDB" id="A0A8S4RAN7"/>